<proteinExistence type="inferred from homology"/>
<dbReference type="Pfam" id="PF19303">
    <property type="entry name" value="Anticodon_3"/>
    <property type="match status" value="1"/>
</dbReference>
<protein>
    <recommendedName>
        <fullName evidence="2">methionine--tRNA ligase</fullName>
        <ecNumber evidence="2">6.1.1.10</ecNumber>
    </recommendedName>
    <alternativeName>
        <fullName evidence="11">Methionyl-tRNA synthetase</fullName>
    </alternativeName>
</protein>
<organism evidence="16 17">
    <name type="scientific">Dipteronia sinensis</name>
    <dbReference type="NCBI Taxonomy" id="43782"/>
    <lineage>
        <taxon>Eukaryota</taxon>
        <taxon>Viridiplantae</taxon>
        <taxon>Streptophyta</taxon>
        <taxon>Embryophyta</taxon>
        <taxon>Tracheophyta</taxon>
        <taxon>Spermatophyta</taxon>
        <taxon>Magnoliopsida</taxon>
        <taxon>eudicotyledons</taxon>
        <taxon>Gunneridae</taxon>
        <taxon>Pentapetalae</taxon>
        <taxon>rosids</taxon>
        <taxon>malvids</taxon>
        <taxon>Sapindales</taxon>
        <taxon>Sapindaceae</taxon>
        <taxon>Hippocastanoideae</taxon>
        <taxon>Acereae</taxon>
        <taxon>Dipteronia</taxon>
    </lineage>
</organism>
<comment type="catalytic activity">
    <reaction evidence="12">
        <text>tRNA(Met) + L-methionine + ATP = L-methionyl-tRNA(Met) + AMP + diphosphate</text>
        <dbReference type="Rhea" id="RHEA:13481"/>
        <dbReference type="Rhea" id="RHEA-COMP:9667"/>
        <dbReference type="Rhea" id="RHEA-COMP:9698"/>
        <dbReference type="ChEBI" id="CHEBI:30616"/>
        <dbReference type="ChEBI" id="CHEBI:33019"/>
        <dbReference type="ChEBI" id="CHEBI:57844"/>
        <dbReference type="ChEBI" id="CHEBI:78442"/>
        <dbReference type="ChEBI" id="CHEBI:78530"/>
        <dbReference type="ChEBI" id="CHEBI:456215"/>
        <dbReference type="EC" id="6.1.1.10"/>
    </reaction>
</comment>
<dbReference type="FunFam" id="2.20.28.20:FF:000001">
    <property type="entry name" value="Methionine--tRNA ligase"/>
    <property type="match status" value="1"/>
</dbReference>
<dbReference type="InterPro" id="IPR002547">
    <property type="entry name" value="tRNA-bd_dom"/>
</dbReference>
<accession>A0AAE0B6R6</accession>
<dbReference type="InterPro" id="IPR014729">
    <property type="entry name" value="Rossmann-like_a/b/a_fold"/>
</dbReference>
<dbReference type="GO" id="GO:0005829">
    <property type="term" value="C:cytosol"/>
    <property type="evidence" value="ECO:0007669"/>
    <property type="project" value="TreeGrafter"/>
</dbReference>
<dbReference type="NCBIfam" id="TIGR00398">
    <property type="entry name" value="metG"/>
    <property type="match status" value="1"/>
</dbReference>
<dbReference type="InterPro" id="IPR009080">
    <property type="entry name" value="tRNAsynth_Ia_anticodon-bd"/>
</dbReference>
<evidence type="ECO:0000256" key="10">
    <source>
        <dbReference type="ARBA" id="ARBA00023146"/>
    </source>
</evidence>
<comment type="caution">
    <text evidence="16">The sequence shown here is derived from an EMBL/GenBank/DDBJ whole genome shotgun (WGS) entry which is preliminary data.</text>
</comment>
<dbReference type="PANTHER" id="PTHR45765">
    <property type="entry name" value="METHIONINE--TRNA LIGASE"/>
    <property type="match status" value="1"/>
</dbReference>
<evidence type="ECO:0000256" key="4">
    <source>
        <dbReference type="ARBA" id="ARBA00022555"/>
    </source>
</evidence>
<dbReference type="InterPro" id="IPR014758">
    <property type="entry name" value="Met-tRNA_synth"/>
</dbReference>
<dbReference type="InterPro" id="IPR012340">
    <property type="entry name" value="NA-bd_OB-fold"/>
</dbReference>
<dbReference type="EC" id="6.1.1.10" evidence="2"/>
<dbReference type="SUPFAM" id="SSF47323">
    <property type="entry name" value="Anticodon-binding domain of a subclass of class I aminoacyl-tRNA synthetases"/>
    <property type="match status" value="1"/>
</dbReference>
<dbReference type="PROSITE" id="PS50886">
    <property type="entry name" value="TRBD"/>
    <property type="match status" value="1"/>
</dbReference>
<keyword evidence="6 14" id="KW-0547">Nucleotide-binding</keyword>
<evidence type="ECO:0000256" key="1">
    <source>
        <dbReference type="ARBA" id="ARBA00004496"/>
    </source>
</evidence>
<evidence type="ECO:0000256" key="11">
    <source>
        <dbReference type="ARBA" id="ARBA00030904"/>
    </source>
</evidence>
<evidence type="ECO:0000256" key="8">
    <source>
        <dbReference type="ARBA" id="ARBA00022884"/>
    </source>
</evidence>
<evidence type="ECO:0000256" key="13">
    <source>
        <dbReference type="PROSITE-ProRule" id="PRU00209"/>
    </source>
</evidence>
<keyword evidence="17" id="KW-1185">Reference proteome</keyword>
<dbReference type="FunFam" id="1.10.730.10:FF:000024">
    <property type="entry name" value="Methionine--tRNA ligase cytoplasmic"/>
    <property type="match status" value="1"/>
</dbReference>
<comment type="similarity">
    <text evidence="14">Belongs to the class-I aminoacyl-tRNA synthetase family.</text>
</comment>
<keyword evidence="4 13" id="KW-0820">tRNA-binding</keyword>
<dbReference type="CDD" id="cd07957">
    <property type="entry name" value="Anticodon_Ia_Met"/>
    <property type="match status" value="1"/>
</dbReference>
<dbReference type="Gene3D" id="2.20.28.20">
    <property type="entry name" value="Methionyl-tRNA synthetase, Zn-domain"/>
    <property type="match status" value="1"/>
</dbReference>
<evidence type="ECO:0000259" key="15">
    <source>
        <dbReference type="PROSITE" id="PS50886"/>
    </source>
</evidence>
<feature type="domain" description="TRNA-binding" evidence="15">
    <location>
        <begin position="503"/>
        <end position="548"/>
    </location>
</feature>
<dbReference type="GO" id="GO:0000049">
    <property type="term" value="F:tRNA binding"/>
    <property type="evidence" value="ECO:0007669"/>
    <property type="project" value="UniProtKB-UniRule"/>
</dbReference>
<evidence type="ECO:0000256" key="12">
    <source>
        <dbReference type="ARBA" id="ARBA00047364"/>
    </source>
</evidence>
<dbReference type="InterPro" id="IPR041872">
    <property type="entry name" value="Anticodon_Met"/>
</dbReference>
<dbReference type="Pfam" id="PF01588">
    <property type="entry name" value="tRNA_bind"/>
    <property type="match status" value="1"/>
</dbReference>
<dbReference type="Gene3D" id="1.10.730.10">
    <property type="entry name" value="Isoleucyl-tRNA Synthetase, Domain 1"/>
    <property type="match status" value="1"/>
</dbReference>
<gene>
    <name evidence="16" type="ORF">Dsin_002218</name>
</gene>
<evidence type="ECO:0000256" key="3">
    <source>
        <dbReference type="ARBA" id="ARBA00022490"/>
    </source>
</evidence>
<dbReference type="EMBL" id="JANJYJ010000001">
    <property type="protein sequence ID" value="KAK3230337.1"/>
    <property type="molecule type" value="Genomic_DNA"/>
</dbReference>
<keyword evidence="10 14" id="KW-0030">Aminoacyl-tRNA synthetase</keyword>
<dbReference type="GO" id="GO:0004825">
    <property type="term" value="F:methionine-tRNA ligase activity"/>
    <property type="evidence" value="ECO:0007669"/>
    <property type="project" value="UniProtKB-EC"/>
</dbReference>
<evidence type="ECO:0000256" key="5">
    <source>
        <dbReference type="ARBA" id="ARBA00022598"/>
    </source>
</evidence>
<dbReference type="InterPro" id="IPR029038">
    <property type="entry name" value="MetRS_Zn"/>
</dbReference>
<dbReference type="InterPro" id="IPR033911">
    <property type="entry name" value="MetRS_core"/>
</dbReference>
<dbReference type="Pfam" id="PF09334">
    <property type="entry name" value="tRNA-synt_1g"/>
    <property type="match status" value="1"/>
</dbReference>
<reference evidence="16" key="1">
    <citation type="journal article" date="2023" name="Plant J.">
        <title>Genome sequences and population genomics provide insights into the demographic history, inbreeding, and mutation load of two 'living fossil' tree species of Dipteronia.</title>
        <authorList>
            <person name="Feng Y."/>
            <person name="Comes H.P."/>
            <person name="Chen J."/>
            <person name="Zhu S."/>
            <person name="Lu R."/>
            <person name="Zhang X."/>
            <person name="Li P."/>
            <person name="Qiu J."/>
            <person name="Olsen K.M."/>
            <person name="Qiu Y."/>
        </authorList>
    </citation>
    <scope>NUCLEOTIDE SEQUENCE</scope>
    <source>
        <strain evidence="16">NBL</strain>
    </source>
</reference>
<comment type="subcellular location">
    <subcellularLocation>
        <location evidence="1">Cytoplasm</location>
    </subcellularLocation>
</comment>
<dbReference type="Gene3D" id="2.40.50.140">
    <property type="entry name" value="Nucleic acid-binding proteins"/>
    <property type="match status" value="1"/>
</dbReference>
<sequence>MQQPYCNTCKRFLADRFVEGICPYEECKYESAGGDQCENCRKLLNATELKDPKCRTCHSTPHIRDTNHLFLDLPSLRDKLEEYINNISVAGSWSQNAIQATNAWLKEGLKPRCITRDLKWGVPIPHEGFEEKVFYVWFDAPIGYPSITACYTSDWDKWWKNPENVELFQFMGKDNVPFHTVMFPSTLLGTGENWTLMKTIIVTEYLNYEAGKFSKSKGIGVFGNDAKDTNIPVEVWRYYLLTNRPEVSDTLFTWADLQAKLNSELLNNLGNFINRVLSFVAKPPGQGYGSIIPDTIGAESHSLTKTLAEKVGTCVEQYVEAMEKVKLKQGLKTAMSISSEGNAYLQESQFWKLYKEDEPSCSIVMRTAVGLVHILACLLEPFMPSFSIEVFKQLNMQAENHFSLCDEKGEIDRARRPWEIIPPGHKIGTPTPLFKELKDEEVEYFRNKFAGSQADRVVRAEAEAAKVAEQLKKTKVSDGGGKKQRPTKYAAEVKPKTAEPEISIARLDICVGKIIKAQKHPDADSLYVEEINVGEGQPRTVVTCSYKS</sequence>
<dbReference type="SUPFAM" id="SSF52374">
    <property type="entry name" value="Nucleotidylyl transferase"/>
    <property type="match status" value="1"/>
</dbReference>
<dbReference type="InterPro" id="IPR015413">
    <property type="entry name" value="Methionyl/Leucyl_tRNA_Synth"/>
</dbReference>
<keyword evidence="3" id="KW-0963">Cytoplasm</keyword>
<dbReference type="GO" id="GO:0005524">
    <property type="term" value="F:ATP binding"/>
    <property type="evidence" value="ECO:0007669"/>
    <property type="project" value="UniProtKB-KW"/>
</dbReference>
<evidence type="ECO:0000256" key="2">
    <source>
        <dbReference type="ARBA" id="ARBA00012838"/>
    </source>
</evidence>
<evidence type="ECO:0000256" key="14">
    <source>
        <dbReference type="RuleBase" id="RU363039"/>
    </source>
</evidence>
<name>A0AAE0B6R6_9ROSI</name>
<dbReference type="GO" id="GO:0006431">
    <property type="term" value="P:methionyl-tRNA aminoacylation"/>
    <property type="evidence" value="ECO:0007669"/>
    <property type="project" value="InterPro"/>
</dbReference>
<keyword evidence="8 13" id="KW-0694">RNA-binding</keyword>
<dbReference type="SUPFAM" id="SSF50249">
    <property type="entry name" value="Nucleic acid-binding proteins"/>
    <property type="match status" value="1"/>
</dbReference>
<evidence type="ECO:0000256" key="7">
    <source>
        <dbReference type="ARBA" id="ARBA00022840"/>
    </source>
</evidence>
<evidence type="ECO:0000256" key="6">
    <source>
        <dbReference type="ARBA" id="ARBA00022741"/>
    </source>
</evidence>
<dbReference type="AlphaFoldDB" id="A0AAE0B6R6"/>
<dbReference type="SUPFAM" id="SSF57770">
    <property type="entry name" value="Methionyl-tRNA synthetase (MetRS), Zn-domain"/>
    <property type="match status" value="1"/>
</dbReference>
<dbReference type="Gene3D" id="3.40.50.620">
    <property type="entry name" value="HUPs"/>
    <property type="match status" value="1"/>
</dbReference>
<evidence type="ECO:0000313" key="17">
    <source>
        <dbReference type="Proteomes" id="UP001281410"/>
    </source>
</evidence>
<keyword evidence="5 14" id="KW-0436">Ligase</keyword>
<dbReference type="Proteomes" id="UP001281410">
    <property type="component" value="Unassembled WGS sequence"/>
</dbReference>
<keyword evidence="7 14" id="KW-0067">ATP-binding</keyword>
<evidence type="ECO:0000256" key="9">
    <source>
        <dbReference type="ARBA" id="ARBA00022917"/>
    </source>
</evidence>
<dbReference type="GO" id="GO:0017101">
    <property type="term" value="C:aminoacyl-tRNA synthetase multienzyme complex"/>
    <property type="evidence" value="ECO:0007669"/>
    <property type="project" value="TreeGrafter"/>
</dbReference>
<dbReference type="InterPro" id="IPR023458">
    <property type="entry name" value="Met-tRNA_ligase_1"/>
</dbReference>
<dbReference type="PANTHER" id="PTHR45765:SF1">
    <property type="entry name" value="METHIONINE--TRNA LIGASE, CYTOPLASMIC"/>
    <property type="match status" value="1"/>
</dbReference>
<evidence type="ECO:0000313" key="16">
    <source>
        <dbReference type="EMBL" id="KAK3230337.1"/>
    </source>
</evidence>
<dbReference type="PRINTS" id="PR01041">
    <property type="entry name" value="TRNASYNTHMET"/>
</dbReference>
<keyword evidence="9 14" id="KW-0648">Protein biosynthesis</keyword>